<accession>A0A7Z0WE67</accession>
<dbReference type="GO" id="GO:0019748">
    <property type="term" value="P:secondary metabolic process"/>
    <property type="evidence" value="ECO:0007669"/>
    <property type="project" value="TreeGrafter"/>
</dbReference>
<sequence>MTGLIDVHAHFLTDDYVAAAVAAGHVRPDGMPGWAVWSLADHLSLMDTAGIATSVLSVSSPGVHFGDDGAARALARAVNEYGAGVAAARPERFAHFASLPFPDVAGSLAELTHALDVLGSAGVAILTNAHGVYPGDGRYAEVYAELDRRAATVFVHPTAPPNAAAVASGRPCPMVEFVFESTRAAADLVLGGVLARYPRIEWIFTHSGGALPVLADRVQLFADVFLGTPPATPVAEQLAGLWYDLAGTPFPTAAPALTGAFGDSRILYGSDYCWTPVPAALAHAGALDTAAQPAGTTWRALTTANAHRLLPATLRV</sequence>
<dbReference type="Gene3D" id="3.20.20.140">
    <property type="entry name" value="Metal-dependent hydrolases"/>
    <property type="match status" value="1"/>
</dbReference>
<keyword evidence="1" id="KW-0456">Lyase</keyword>
<comment type="caution">
    <text evidence="3">The sequence shown here is derived from an EMBL/GenBank/DDBJ whole genome shotgun (WGS) entry which is preliminary data.</text>
</comment>
<dbReference type="EMBL" id="MSIF01000031">
    <property type="protein sequence ID" value="OLF05259.1"/>
    <property type="molecule type" value="Genomic_DNA"/>
</dbReference>
<gene>
    <name evidence="3" type="ORF">BLA60_37015</name>
</gene>
<dbReference type="Proteomes" id="UP000185696">
    <property type="component" value="Unassembled WGS sequence"/>
</dbReference>
<dbReference type="SUPFAM" id="SSF51556">
    <property type="entry name" value="Metallo-dependent hydrolases"/>
    <property type="match status" value="1"/>
</dbReference>
<dbReference type="RefSeq" id="WP_075137747.1">
    <property type="nucleotide sequence ID" value="NZ_MSIF01000031.1"/>
</dbReference>
<dbReference type="AlphaFoldDB" id="A0A7Z0WE67"/>
<dbReference type="InterPro" id="IPR032465">
    <property type="entry name" value="ACMSD"/>
</dbReference>
<keyword evidence="4" id="KW-1185">Reference proteome</keyword>
<evidence type="ECO:0000256" key="1">
    <source>
        <dbReference type="ARBA" id="ARBA00023239"/>
    </source>
</evidence>
<dbReference type="GO" id="GO:0016787">
    <property type="term" value="F:hydrolase activity"/>
    <property type="evidence" value="ECO:0007669"/>
    <property type="project" value="UniProtKB-KW"/>
</dbReference>
<dbReference type="GO" id="GO:0005737">
    <property type="term" value="C:cytoplasm"/>
    <property type="evidence" value="ECO:0007669"/>
    <property type="project" value="TreeGrafter"/>
</dbReference>
<feature type="domain" description="Amidohydrolase-related" evidence="2">
    <location>
        <begin position="5"/>
        <end position="311"/>
    </location>
</feature>
<reference evidence="3 4" key="1">
    <citation type="submission" date="2016-12" db="EMBL/GenBank/DDBJ databases">
        <title>The draft genome sequence of Actinophytocola xinjiangensis.</title>
        <authorList>
            <person name="Wang W."/>
            <person name="Yuan L."/>
        </authorList>
    </citation>
    <scope>NUCLEOTIDE SEQUENCE [LARGE SCALE GENOMIC DNA]</scope>
    <source>
        <strain evidence="3 4">CGMCC 4.4663</strain>
    </source>
</reference>
<organism evidence="3 4">
    <name type="scientific">Actinophytocola xinjiangensis</name>
    <dbReference type="NCBI Taxonomy" id="485602"/>
    <lineage>
        <taxon>Bacteria</taxon>
        <taxon>Bacillati</taxon>
        <taxon>Actinomycetota</taxon>
        <taxon>Actinomycetes</taxon>
        <taxon>Pseudonocardiales</taxon>
        <taxon>Pseudonocardiaceae</taxon>
    </lineage>
</organism>
<name>A0A7Z0WE67_9PSEU</name>
<keyword evidence="3" id="KW-0378">Hydrolase</keyword>
<evidence type="ECO:0000313" key="3">
    <source>
        <dbReference type="EMBL" id="OLF05259.1"/>
    </source>
</evidence>
<evidence type="ECO:0000259" key="2">
    <source>
        <dbReference type="Pfam" id="PF04909"/>
    </source>
</evidence>
<dbReference type="PANTHER" id="PTHR21240:SF28">
    <property type="entry name" value="ISO-OROTATE DECARBOXYLASE (EUROFUNG)"/>
    <property type="match status" value="1"/>
</dbReference>
<dbReference type="InterPro" id="IPR032466">
    <property type="entry name" value="Metal_Hydrolase"/>
</dbReference>
<dbReference type="InterPro" id="IPR006680">
    <property type="entry name" value="Amidohydro-rel"/>
</dbReference>
<dbReference type="Pfam" id="PF04909">
    <property type="entry name" value="Amidohydro_2"/>
    <property type="match status" value="1"/>
</dbReference>
<dbReference type="GO" id="GO:0016831">
    <property type="term" value="F:carboxy-lyase activity"/>
    <property type="evidence" value="ECO:0007669"/>
    <property type="project" value="InterPro"/>
</dbReference>
<dbReference type="PANTHER" id="PTHR21240">
    <property type="entry name" value="2-AMINO-3-CARBOXYLMUCONATE-6-SEMIALDEHYDE DECARBOXYLASE"/>
    <property type="match status" value="1"/>
</dbReference>
<protein>
    <submittedName>
        <fullName evidence="3">Amidohydrolase</fullName>
    </submittedName>
</protein>
<evidence type="ECO:0000313" key="4">
    <source>
        <dbReference type="Proteomes" id="UP000185696"/>
    </source>
</evidence>
<proteinExistence type="predicted"/>